<dbReference type="AlphaFoldDB" id="A0A9W9A1Y1"/>
<name>A0A9W9A1Y1_9AGAR</name>
<dbReference type="GO" id="GO:0016747">
    <property type="term" value="F:acyltransferase activity, transferring groups other than amino-acyl groups"/>
    <property type="evidence" value="ECO:0007669"/>
    <property type="project" value="InterPro"/>
</dbReference>
<dbReference type="InterPro" id="IPR000182">
    <property type="entry name" value="GNAT_dom"/>
</dbReference>
<dbReference type="Proteomes" id="UP001150238">
    <property type="component" value="Unassembled WGS sequence"/>
</dbReference>
<dbReference type="EMBL" id="JANVFS010000028">
    <property type="protein sequence ID" value="KAJ4471867.1"/>
    <property type="molecule type" value="Genomic_DNA"/>
</dbReference>
<dbReference type="CDD" id="cd04301">
    <property type="entry name" value="NAT_SF"/>
    <property type="match status" value="1"/>
</dbReference>
<evidence type="ECO:0000313" key="2">
    <source>
        <dbReference type="EMBL" id="KAJ4471867.1"/>
    </source>
</evidence>
<gene>
    <name evidence="2" type="ORF">C8J55DRAFT_491398</name>
</gene>
<evidence type="ECO:0000313" key="3">
    <source>
        <dbReference type="Proteomes" id="UP001150238"/>
    </source>
</evidence>
<comment type="caution">
    <text evidence="2">The sequence shown here is derived from an EMBL/GenBank/DDBJ whole genome shotgun (WGS) entry which is preliminary data.</text>
</comment>
<reference evidence="2" key="2">
    <citation type="journal article" date="2023" name="Proc. Natl. Acad. Sci. U.S.A.">
        <title>A global phylogenomic analysis of the shiitake genus Lentinula.</title>
        <authorList>
            <person name="Sierra-Patev S."/>
            <person name="Min B."/>
            <person name="Naranjo-Ortiz M."/>
            <person name="Looney B."/>
            <person name="Konkel Z."/>
            <person name="Slot J.C."/>
            <person name="Sakamoto Y."/>
            <person name="Steenwyk J.L."/>
            <person name="Rokas A."/>
            <person name="Carro J."/>
            <person name="Camarero S."/>
            <person name="Ferreira P."/>
            <person name="Molpeceres G."/>
            <person name="Ruiz-Duenas F.J."/>
            <person name="Serrano A."/>
            <person name="Henrissat B."/>
            <person name="Drula E."/>
            <person name="Hughes K.W."/>
            <person name="Mata J.L."/>
            <person name="Ishikawa N.K."/>
            <person name="Vargas-Isla R."/>
            <person name="Ushijima S."/>
            <person name="Smith C.A."/>
            <person name="Donoghue J."/>
            <person name="Ahrendt S."/>
            <person name="Andreopoulos W."/>
            <person name="He G."/>
            <person name="LaButti K."/>
            <person name="Lipzen A."/>
            <person name="Ng V."/>
            <person name="Riley R."/>
            <person name="Sandor L."/>
            <person name="Barry K."/>
            <person name="Martinez A.T."/>
            <person name="Xiao Y."/>
            <person name="Gibbons J.G."/>
            <person name="Terashima K."/>
            <person name="Grigoriev I.V."/>
            <person name="Hibbett D."/>
        </authorList>
    </citation>
    <scope>NUCLEOTIDE SEQUENCE</scope>
    <source>
        <strain evidence="2">Sp2 HRB7682 ss15</strain>
    </source>
</reference>
<dbReference type="PROSITE" id="PS51186">
    <property type="entry name" value="GNAT"/>
    <property type="match status" value="1"/>
</dbReference>
<reference evidence="2" key="1">
    <citation type="submission" date="2022-08" db="EMBL/GenBank/DDBJ databases">
        <authorList>
            <consortium name="DOE Joint Genome Institute"/>
            <person name="Min B."/>
            <person name="Riley R."/>
            <person name="Sierra-Patev S."/>
            <person name="Naranjo-Ortiz M."/>
            <person name="Looney B."/>
            <person name="Konkel Z."/>
            <person name="Slot J.C."/>
            <person name="Sakamoto Y."/>
            <person name="Steenwyk J.L."/>
            <person name="Rokas A."/>
            <person name="Carro J."/>
            <person name="Camarero S."/>
            <person name="Ferreira P."/>
            <person name="Molpeceres G."/>
            <person name="Ruiz-Duenas F.J."/>
            <person name="Serrano A."/>
            <person name="Henrissat B."/>
            <person name="Drula E."/>
            <person name="Hughes K.W."/>
            <person name="Mata J.L."/>
            <person name="Ishikawa N.K."/>
            <person name="Vargas-Isla R."/>
            <person name="Ushijima S."/>
            <person name="Smith C.A."/>
            <person name="Ahrendt S."/>
            <person name="Andreopoulos W."/>
            <person name="He G."/>
            <person name="Labutti K."/>
            <person name="Lipzen A."/>
            <person name="Ng V."/>
            <person name="Sandor L."/>
            <person name="Barry K."/>
            <person name="Martinez A.T."/>
            <person name="Xiao Y."/>
            <person name="Gibbons J.G."/>
            <person name="Terashima K."/>
            <person name="Hibbett D.S."/>
            <person name="Grigoriev I.V."/>
        </authorList>
    </citation>
    <scope>NUCLEOTIDE SEQUENCE</scope>
    <source>
        <strain evidence="2">Sp2 HRB7682 ss15</strain>
    </source>
</reference>
<proteinExistence type="predicted"/>
<dbReference type="SUPFAM" id="SSF55729">
    <property type="entry name" value="Acyl-CoA N-acyltransferases (Nat)"/>
    <property type="match status" value="1"/>
</dbReference>
<dbReference type="InterPro" id="IPR016181">
    <property type="entry name" value="Acyl_CoA_acyltransferase"/>
</dbReference>
<accession>A0A9W9A1Y1</accession>
<dbReference type="Pfam" id="PF00583">
    <property type="entry name" value="Acetyltransf_1"/>
    <property type="match status" value="1"/>
</dbReference>
<dbReference type="Gene3D" id="3.40.630.30">
    <property type="match status" value="1"/>
</dbReference>
<evidence type="ECO:0000259" key="1">
    <source>
        <dbReference type="PROSITE" id="PS51186"/>
    </source>
</evidence>
<protein>
    <submittedName>
        <fullName evidence="2">Acyl-CoA N-acyltransferase</fullName>
    </submittedName>
</protein>
<sequence length="357" mass="40014">MPSTTVSPIIRSDASDLEINTYDAASDIPPRVVEVLRRNPTRTNVVLPIIEKAISKELIGDIVDTEELWLTCSSIDDEGNRTLDLVLSCSESEMGKYPIFIVATVPFSRLTDQFVVPRIENLILAMTRAGIRLDRVYSIFAPEPITQLFAEIWREFTGVAHYETPYYAAMLSFCTRGSFRNRQATCAQGGVRYNLRPARISDLDAVAALCHGFAAESEPFVLNKAGALEEAQMLIRKEQVWVHETQREGSNRPEIACLVAYTRNTQTTATITKVMTSPAHRGLGCAQRLVRQVCKHLLYSGKQAVALYVAHDNIPACKVYHNVGFVGLDEYHDQPIEGVERWLEIGFDRAKVQLGHW</sequence>
<feature type="domain" description="N-acetyltransferase" evidence="1">
    <location>
        <begin position="193"/>
        <end position="346"/>
    </location>
</feature>
<organism evidence="2 3">
    <name type="scientific">Lentinula lateritia</name>
    <dbReference type="NCBI Taxonomy" id="40482"/>
    <lineage>
        <taxon>Eukaryota</taxon>
        <taxon>Fungi</taxon>
        <taxon>Dikarya</taxon>
        <taxon>Basidiomycota</taxon>
        <taxon>Agaricomycotina</taxon>
        <taxon>Agaricomycetes</taxon>
        <taxon>Agaricomycetidae</taxon>
        <taxon>Agaricales</taxon>
        <taxon>Marasmiineae</taxon>
        <taxon>Omphalotaceae</taxon>
        <taxon>Lentinula</taxon>
    </lineage>
</organism>